<feature type="transmembrane region" description="Helical" evidence="1">
    <location>
        <begin position="60"/>
        <end position="81"/>
    </location>
</feature>
<dbReference type="EMBL" id="CAEZSR010000268">
    <property type="protein sequence ID" value="CAB4595676.1"/>
    <property type="molecule type" value="Genomic_DNA"/>
</dbReference>
<evidence type="ECO:0000256" key="1">
    <source>
        <dbReference type="SAM" id="Phobius"/>
    </source>
</evidence>
<keyword evidence="1" id="KW-0472">Membrane</keyword>
<dbReference type="AlphaFoldDB" id="A0A6J6G380"/>
<gene>
    <name evidence="2" type="ORF">UFOPK1493_03990</name>
</gene>
<sequence>MSMWGLGKVVSRPPAEFEALDDTTNNFKGVADKVIKWVPGDILALYAAGVVAFDATKPRWWLGVIAVMFAPVFLRLGVYAVDGSWGKKEKLAAGLAVPATALWIGSVPGNGWLRWKLVADNPKPAAFVFLAAAAVFSMIADGKVKKMEKTPQPAPTV</sequence>
<evidence type="ECO:0000313" key="2">
    <source>
        <dbReference type="EMBL" id="CAB4595676.1"/>
    </source>
</evidence>
<keyword evidence="1" id="KW-1133">Transmembrane helix</keyword>
<reference evidence="2" key="1">
    <citation type="submission" date="2020-05" db="EMBL/GenBank/DDBJ databases">
        <authorList>
            <person name="Chiriac C."/>
            <person name="Salcher M."/>
            <person name="Ghai R."/>
            <person name="Kavagutti S V."/>
        </authorList>
    </citation>
    <scope>NUCLEOTIDE SEQUENCE</scope>
</reference>
<proteinExistence type="predicted"/>
<organism evidence="2">
    <name type="scientific">freshwater metagenome</name>
    <dbReference type="NCBI Taxonomy" id="449393"/>
    <lineage>
        <taxon>unclassified sequences</taxon>
        <taxon>metagenomes</taxon>
        <taxon>ecological metagenomes</taxon>
    </lineage>
</organism>
<feature type="transmembrane region" description="Helical" evidence="1">
    <location>
        <begin position="125"/>
        <end position="142"/>
    </location>
</feature>
<name>A0A6J6G380_9ZZZZ</name>
<protein>
    <submittedName>
        <fullName evidence="2">Unannotated protein</fullName>
    </submittedName>
</protein>
<feature type="transmembrane region" description="Helical" evidence="1">
    <location>
        <begin position="93"/>
        <end position="113"/>
    </location>
</feature>
<keyword evidence="1" id="KW-0812">Transmembrane</keyword>
<accession>A0A6J6G380</accession>